<evidence type="ECO:0000313" key="3">
    <source>
        <dbReference type="Proteomes" id="UP000233551"/>
    </source>
</evidence>
<sequence length="150" mass="16287">MGKNRREREKGEWRSRGRGGDGLIPTTAANIGVVACLLGLQGSPTTPMVAVVAEIGATTTPNLPISLFSVPAAIALDEVADYLPISRFNRERERWGDQGRWWPRSRPPPPQTRLPAALEVVGTLVCDGGGRDWGGHHPLPFLLLQISTLF</sequence>
<name>A0A2I0L8M1_PUNGR</name>
<evidence type="ECO:0000256" key="1">
    <source>
        <dbReference type="SAM" id="MobiDB-lite"/>
    </source>
</evidence>
<comment type="caution">
    <text evidence="2">The sequence shown here is derived from an EMBL/GenBank/DDBJ whole genome shotgun (WGS) entry which is preliminary data.</text>
</comment>
<gene>
    <name evidence="2" type="ORF">CRG98_002548</name>
</gene>
<proteinExistence type="predicted"/>
<dbReference type="AlphaFoldDB" id="A0A2I0L8M1"/>
<feature type="compositionally biased region" description="Basic and acidic residues" evidence="1">
    <location>
        <begin position="1"/>
        <end position="19"/>
    </location>
</feature>
<dbReference type="EMBL" id="PGOL01000105">
    <property type="protein sequence ID" value="PKI77045.1"/>
    <property type="molecule type" value="Genomic_DNA"/>
</dbReference>
<protein>
    <submittedName>
        <fullName evidence="2">Uncharacterized protein</fullName>
    </submittedName>
</protein>
<feature type="region of interest" description="Disordered" evidence="1">
    <location>
        <begin position="1"/>
        <end position="24"/>
    </location>
</feature>
<reference evidence="2 3" key="1">
    <citation type="submission" date="2017-11" db="EMBL/GenBank/DDBJ databases">
        <title>De-novo sequencing of pomegranate (Punica granatum L.) genome.</title>
        <authorList>
            <person name="Akparov Z."/>
            <person name="Amiraslanov A."/>
            <person name="Hajiyeva S."/>
            <person name="Abbasov M."/>
            <person name="Kaur K."/>
            <person name="Hamwieh A."/>
            <person name="Solovyev V."/>
            <person name="Salamov A."/>
            <person name="Braich B."/>
            <person name="Kosarev P."/>
            <person name="Mahmoud A."/>
            <person name="Hajiyev E."/>
            <person name="Babayeva S."/>
            <person name="Izzatullayeva V."/>
            <person name="Mammadov A."/>
            <person name="Mammadov A."/>
            <person name="Sharifova S."/>
            <person name="Ojaghi J."/>
            <person name="Eynullazada K."/>
            <person name="Bayramov B."/>
            <person name="Abdulazimova A."/>
            <person name="Shahmuradov I."/>
        </authorList>
    </citation>
    <scope>NUCLEOTIDE SEQUENCE [LARGE SCALE GENOMIC DNA]</scope>
    <source>
        <strain evidence="3">cv. AG2017</strain>
        <tissue evidence="2">Leaf</tissue>
    </source>
</reference>
<keyword evidence="3" id="KW-1185">Reference proteome</keyword>
<accession>A0A2I0L8M1</accession>
<dbReference type="Proteomes" id="UP000233551">
    <property type="component" value="Unassembled WGS sequence"/>
</dbReference>
<organism evidence="2 3">
    <name type="scientific">Punica granatum</name>
    <name type="common">Pomegranate</name>
    <dbReference type="NCBI Taxonomy" id="22663"/>
    <lineage>
        <taxon>Eukaryota</taxon>
        <taxon>Viridiplantae</taxon>
        <taxon>Streptophyta</taxon>
        <taxon>Embryophyta</taxon>
        <taxon>Tracheophyta</taxon>
        <taxon>Spermatophyta</taxon>
        <taxon>Magnoliopsida</taxon>
        <taxon>eudicotyledons</taxon>
        <taxon>Gunneridae</taxon>
        <taxon>Pentapetalae</taxon>
        <taxon>rosids</taxon>
        <taxon>malvids</taxon>
        <taxon>Myrtales</taxon>
        <taxon>Lythraceae</taxon>
        <taxon>Punica</taxon>
    </lineage>
</organism>
<evidence type="ECO:0000313" key="2">
    <source>
        <dbReference type="EMBL" id="PKI77045.1"/>
    </source>
</evidence>